<dbReference type="Gene3D" id="1.25.40.20">
    <property type="entry name" value="Ankyrin repeat-containing domain"/>
    <property type="match status" value="1"/>
</dbReference>
<dbReference type="PANTHER" id="PTHR24188">
    <property type="entry name" value="ANKYRIN REPEAT PROTEIN"/>
    <property type="match status" value="1"/>
</dbReference>
<dbReference type="RefSeq" id="WP_328015786.1">
    <property type="nucleotide sequence ID" value="NZ_JARTFS010000018.1"/>
</dbReference>
<evidence type="ECO:0000256" key="2">
    <source>
        <dbReference type="ARBA" id="ARBA00023043"/>
    </source>
</evidence>
<keyword evidence="1" id="KW-0677">Repeat</keyword>
<dbReference type="InterPro" id="IPR036770">
    <property type="entry name" value="Ankyrin_rpt-contain_sf"/>
</dbReference>
<gene>
    <name evidence="4" type="ORF">P9271_19770</name>
</gene>
<dbReference type="PROSITE" id="PS51257">
    <property type="entry name" value="PROKAR_LIPOPROTEIN"/>
    <property type="match status" value="1"/>
</dbReference>
<dbReference type="PRINTS" id="PR01415">
    <property type="entry name" value="ANKYRIN"/>
</dbReference>
<reference evidence="4 5" key="1">
    <citation type="submission" date="2023-03" db="EMBL/GenBank/DDBJ databases">
        <title>Bacillus Genome Sequencing.</title>
        <authorList>
            <person name="Dunlap C."/>
        </authorList>
    </citation>
    <scope>NUCLEOTIDE SEQUENCE [LARGE SCALE GENOMIC DNA]</scope>
    <source>
        <strain evidence="4 5">NRS-1717</strain>
    </source>
</reference>
<organism evidence="4 5">
    <name type="scientific">Metabacillus fastidiosus</name>
    <dbReference type="NCBI Taxonomy" id="1458"/>
    <lineage>
        <taxon>Bacteria</taxon>
        <taxon>Bacillati</taxon>
        <taxon>Bacillota</taxon>
        <taxon>Bacilli</taxon>
        <taxon>Bacillales</taxon>
        <taxon>Bacillaceae</taxon>
        <taxon>Metabacillus</taxon>
    </lineage>
</organism>
<keyword evidence="5" id="KW-1185">Reference proteome</keyword>
<dbReference type="SUPFAM" id="SSF48403">
    <property type="entry name" value="Ankyrin repeat"/>
    <property type="match status" value="1"/>
</dbReference>
<name>A0ABU6P2G7_9BACI</name>
<feature type="repeat" description="ANK" evidence="3">
    <location>
        <begin position="65"/>
        <end position="97"/>
    </location>
</feature>
<dbReference type="PROSITE" id="PS50088">
    <property type="entry name" value="ANK_REPEAT"/>
    <property type="match status" value="3"/>
</dbReference>
<evidence type="ECO:0000313" key="5">
    <source>
        <dbReference type="Proteomes" id="UP001342826"/>
    </source>
</evidence>
<sequence>MLKRVIAVVSSLLIIQGCSILHSSESTAEFETENTELIKAVELNDIHKIKKLISNGTDLNTKDLRGRTPLMIATYNNEPKIVKLLIQGGADVNLQDDMENNPFLYAAAEGYTDIVKLTIRAGADPSITDRYGGTALIPAAEHGYVDIVKEILTHTKVDVNHVNNLGWTALIEAIILNDGDEKQQKTVQLLIDHGANVNIPDNDNITPLQHTRNKNYKEIEQILLKAGAK</sequence>
<feature type="repeat" description="ANK" evidence="3">
    <location>
        <begin position="98"/>
        <end position="130"/>
    </location>
</feature>
<dbReference type="PANTHER" id="PTHR24188:SF29">
    <property type="entry name" value="GH09064P"/>
    <property type="match status" value="1"/>
</dbReference>
<keyword evidence="2 3" id="KW-0040">ANK repeat</keyword>
<dbReference type="Pfam" id="PF12796">
    <property type="entry name" value="Ank_2"/>
    <property type="match status" value="2"/>
</dbReference>
<dbReference type="InterPro" id="IPR002110">
    <property type="entry name" value="Ankyrin_rpt"/>
</dbReference>
<dbReference type="EMBL" id="JARTFS010000018">
    <property type="protein sequence ID" value="MED4403550.1"/>
    <property type="molecule type" value="Genomic_DNA"/>
</dbReference>
<feature type="repeat" description="ANK" evidence="3">
    <location>
        <begin position="165"/>
        <end position="202"/>
    </location>
</feature>
<evidence type="ECO:0000313" key="4">
    <source>
        <dbReference type="EMBL" id="MED4403550.1"/>
    </source>
</evidence>
<protein>
    <submittedName>
        <fullName evidence="4">Ankyrin repeat domain-containing protein</fullName>
    </submittedName>
</protein>
<dbReference type="SMART" id="SM00248">
    <property type="entry name" value="ANK"/>
    <property type="match status" value="5"/>
</dbReference>
<dbReference type="Proteomes" id="UP001342826">
    <property type="component" value="Unassembled WGS sequence"/>
</dbReference>
<comment type="caution">
    <text evidence="4">The sequence shown here is derived from an EMBL/GenBank/DDBJ whole genome shotgun (WGS) entry which is preliminary data.</text>
</comment>
<proteinExistence type="predicted"/>
<accession>A0ABU6P2G7</accession>
<evidence type="ECO:0000256" key="3">
    <source>
        <dbReference type="PROSITE-ProRule" id="PRU00023"/>
    </source>
</evidence>
<dbReference type="PROSITE" id="PS50297">
    <property type="entry name" value="ANK_REP_REGION"/>
    <property type="match status" value="1"/>
</dbReference>
<evidence type="ECO:0000256" key="1">
    <source>
        <dbReference type="ARBA" id="ARBA00022737"/>
    </source>
</evidence>